<dbReference type="SMART" id="SM00710">
    <property type="entry name" value="PbH1"/>
    <property type="match status" value="5"/>
</dbReference>
<dbReference type="SUPFAM" id="SSF51126">
    <property type="entry name" value="Pectin lyase-like"/>
    <property type="match status" value="2"/>
</dbReference>
<dbReference type="RefSeq" id="WP_308993341.1">
    <property type="nucleotide sequence ID" value="NZ_CP155618.1"/>
</dbReference>
<protein>
    <submittedName>
        <fullName evidence="2">Chondroitinase-B domain-containing protein</fullName>
    </submittedName>
</protein>
<dbReference type="Gene3D" id="2.160.20.10">
    <property type="entry name" value="Single-stranded right-handed beta-helix, Pectin lyase-like"/>
    <property type="match status" value="2"/>
</dbReference>
<dbReference type="PROSITE" id="PS51257">
    <property type="entry name" value="PROKAR_LIPOPROTEIN"/>
    <property type="match status" value="1"/>
</dbReference>
<dbReference type="AlphaFoldDB" id="A0AAU7ECV6"/>
<keyword evidence="3" id="KW-1185">Reference proteome</keyword>
<dbReference type="CDD" id="cd14251">
    <property type="entry name" value="PL-6"/>
    <property type="match status" value="1"/>
</dbReference>
<feature type="signal peptide" evidence="1">
    <location>
        <begin position="1"/>
        <end position="21"/>
    </location>
</feature>
<dbReference type="InterPro" id="IPR006626">
    <property type="entry name" value="PbH1"/>
</dbReference>
<dbReference type="Pfam" id="PF14592">
    <property type="entry name" value="Chondroitinas_B"/>
    <property type="match status" value="1"/>
</dbReference>
<organism evidence="2 3">
    <name type="scientific">Mariniflexile litorale</name>
    <dbReference type="NCBI Taxonomy" id="3045158"/>
    <lineage>
        <taxon>Bacteria</taxon>
        <taxon>Pseudomonadati</taxon>
        <taxon>Bacteroidota</taxon>
        <taxon>Flavobacteriia</taxon>
        <taxon>Flavobacteriales</taxon>
        <taxon>Flavobacteriaceae</taxon>
        <taxon>Mariniflexile</taxon>
    </lineage>
</organism>
<name>A0AAU7ECV6_9FLAO</name>
<dbReference type="Proteomes" id="UP001224325">
    <property type="component" value="Chromosome"/>
</dbReference>
<dbReference type="KEGG" id="mlil:QLS71_014250"/>
<evidence type="ECO:0000313" key="2">
    <source>
        <dbReference type="EMBL" id="XBL13474.1"/>
    </source>
</evidence>
<dbReference type="EMBL" id="CP155618">
    <property type="protein sequence ID" value="XBL13474.1"/>
    <property type="molecule type" value="Genomic_DNA"/>
</dbReference>
<keyword evidence="1" id="KW-0732">Signal</keyword>
<proteinExistence type="predicted"/>
<evidence type="ECO:0000313" key="3">
    <source>
        <dbReference type="Proteomes" id="UP001224325"/>
    </source>
</evidence>
<reference evidence="2" key="1">
    <citation type="submission" date="2024-04" db="EMBL/GenBank/DDBJ databases">
        <title>Mariniflexile litorale, isolated from the shallow sediments of the Sea of Japan.</title>
        <authorList>
            <person name="Romanenko L."/>
            <person name="Isaeva M."/>
        </authorList>
    </citation>
    <scope>NUCLEOTIDE SEQUENCE [LARGE SCALE GENOMIC DNA]</scope>
    <source>
        <strain evidence="2">KMM 9835</strain>
    </source>
</reference>
<feature type="chain" id="PRO_5043414294" evidence="1">
    <location>
        <begin position="22"/>
        <end position="768"/>
    </location>
</feature>
<gene>
    <name evidence="2" type="ORF">QLS71_014250</name>
</gene>
<dbReference type="InterPro" id="IPR039513">
    <property type="entry name" value="PL-6"/>
</dbReference>
<accession>A0AAU7ECV6</accession>
<sequence length="768" mass="85947">MKRFFYTYSMLIFLVSCQLVAQTNSIKVTNTIELNRAIKNSKAGDHIVMANGIWKDIEIKFYGNGTKENPITLTAEEIGKVTMEGISNLKLGGSYLIVNGLYFKNGYTPSKNVIQFKIDNDLIANNCKVTQCVIEEFTQLDRDISDHWVEFWGRHNELSHCYLTGKSNFGPTLMVQLKGNEHVKNYHQIINNHFGPRPRKGGPHGETIQIGDSGTSMTPSHTFVANNLFERCNGEIEIISSKSNFNEFRNNVFFESEGSLVLRHGNYATIDGNIFIGNDNSDNIGGIRVINTGHWITNNYFYKIKGNEFRSALAVMNGIPKSPLNRYNQVTDVVVAYNSFIDCKSPWQFSVGSNVSQSDVLPATEIRSARPERVVIANNFIYNQIVDENPIVNYDKVDGVTFKNNIINNENKSEVKPEGLENKTVSIAKKGSNLFVSNENIHDIYAGFDFETVTKDLFGNSRTSKNNNIGAIVNPVKENAVLIDKTKYGTNWFLSNHVKTKSKTINVSTSEELISALEKANKNDVIALKNGVYQLKSSLVIKKQVSIISTKKNKKTELIFSSDNTAFEMLPKGNLILENVILTGNKTQNTFNTLDKNMSKAYNLFLDNVEIKNFKSVLEVSKGSFADTILVANSTIKNCERGFMLNKETNDGGDYNAEFVTITNTTFDNIQETVLDYYRGGYDESTIGGNLTLTNNTITNSGKAEKDSILIKNRGIVNVELSKNTFKNNSVKLIAILWGEKGQEPGENTILNSGKIEVVQNLELKLMY</sequence>
<dbReference type="InterPro" id="IPR011050">
    <property type="entry name" value="Pectin_lyase_fold/virulence"/>
</dbReference>
<evidence type="ECO:0000256" key="1">
    <source>
        <dbReference type="SAM" id="SignalP"/>
    </source>
</evidence>
<dbReference type="InterPro" id="IPR012334">
    <property type="entry name" value="Pectin_lyas_fold"/>
</dbReference>